<dbReference type="Proteomes" id="UP001158050">
    <property type="component" value="Unassembled WGS sequence"/>
</dbReference>
<name>A0ABY1R964_9FLAO</name>
<protein>
    <submittedName>
        <fullName evidence="2">Uncharacterized protein</fullName>
    </submittedName>
</protein>
<feature type="signal peptide" evidence="1">
    <location>
        <begin position="1"/>
        <end position="21"/>
    </location>
</feature>
<evidence type="ECO:0000313" key="3">
    <source>
        <dbReference type="Proteomes" id="UP001158050"/>
    </source>
</evidence>
<proteinExistence type="predicted"/>
<reference evidence="2 3" key="1">
    <citation type="submission" date="2017-05" db="EMBL/GenBank/DDBJ databases">
        <authorList>
            <person name="Varghese N."/>
            <person name="Submissions S."/>
        </authorList>
    </citation>
    <scope>NUCLEOTIDE SEQUENCE [LARGE SCALE GENOMIC DNA]</scope>
    <source>
        <strain evidence="2 3">DSM 18015</strain>
    </source>
</reference>
<accession>A0ABY1R964</accession>
<evidence type="ECO:0000313" key="2">
    <source>
        <dbReference type="EMBL" id="SMP96558.1"/>
    </source>
</evidence>
<keyword evidence="3" id="KW-1185">Reference proteome</keyword>
<dbReference type="RefSeq" id="WP_283417880.1">
    <property type="nucleotide sequence ID" value="NZ_FXUO01000009.1"/>
</dbReference>
<keyword evidence="1" id="KW-0732">Signal</keyword>
<feature type="chain" id="PRO_5046524552" evidence="1">
    <location>
        <begin position="22"/>
        <end position="134"/>
    </location>
</feature>
<gene>
    <name evidence="2" type="ORF">SAMN05421679_109107</name>
</gene>
<dbReference type="EMBL" id="FXUO01000009">
    <property type="protein sequence ID" value="SMP96558.1"/>
    <property type="molecule type" value="Genomic_DNA"/>
</dbReference>
<sequence length="134" mass="15516">MKTTITLLFILISSVTSSLFSQVSSSKEYLKATNHLWNICYDLNYLKNAEDVQKERSSILPVLKKNIESAKKDYTLLNTKSPADKDVKQLGLWIKTIEKSYENLSSESWESNPIWQMGFTLIEMDLRDFVNEKL</sequence>
<evidence type="ECO:0000256" key="1">
    <source>
        <dbReference type="SAM" id="SignalP"/>
    </source>
</evidence>
<organism evidence="2 3">
    <name type="scientific">Epilithonimonas pallida</name>
    <dbReference type="NCBI Taxonomy" id="373671"/>
    <lineage>
        <taxon>Bacteria</taxon>
        <taxon>Pseudomonadati</taxon>
        <taxon>Bacteroidota</taxon>
        <taxon>Flavobacteriia</taxon>
        <taxon>Flavobacteriales</taxon>
        <taxon>Weeksellaceae</taxon>
        <taxon>Chryseobacterium group</taxon>
        <taxon>Epilithonimonas</taxon>
    </lineage>
</organism>
<comment type="caution">
    <text evidence="2">The sequence shown here is derived from an EMBL/GenBank/DDBJ whole genome shotgun (WGS) entry which is preliminary data.</text>
</comment>